<protein>
    <submittedName>
        <fullName evidence="2">Putative Peptidase M20</fullName>
    </submittedName>
</protein>
<dbReference type="GO" id="GO:0016787">
    <property type="term" value="F:hydrolase activity"/>
    <property type="evidence" value="ECO:0007669"/>
    <property type="project" value="InterPro"/>
</dbReference>
<accession>A0A3P3XPH2</accession>
<dbReference type="PANTHER" id="PTHR43808:SF27">
    <property type="entry name" value="PROTEIN ROCB"/>
    <property type="match status" value="1"/>
</dbReference>
<keyword evidence="1" id="KW-0378">Hydrolase</keyword>
<sequence length="553" mass="61480">MGKSDDPIDTQSLAIRLVKSASITNTSGEVSFPDILIPILREISFFNSHPEHIQEFYIEGDEWKRRIVIALAPGEGTSCVVLTGHYDVVDTSNYGALEPFAFDPETLTKKMLQSLSSKEKLSPPEILLKKDLESSFFVPGRGMLDMKSGLAAGIAALADFLGDDERSGNIVYMAVPDEEGSSVGMKAAKKILSAFASEHGLRLKAIINLDAAVDQGDGAEAKAVFLGSVSKLLPFVLFVGKPAHAGAPFDGFNPVMAASVFAREAECNSECLNIRTVFPGEEPPPPTILYYREMRSRYDVTMPADVFCALNVLTFEKNPAKVFENVTLLVQKALDSSISLLYERMSAFSRKQNEHVVMQKLSSEIIDLPELINRAEYVAPGILDRLRRVAEKSFPEDKVLQTAKIVHELLTYAQIEGPCAIVGLAPPYYAKAELDSDRDQLFLAYVKDEINQFNRDHEESVKIRPYFPGISDMSFLAPSVDAQSIEYIKQRSAVDQPDLDEYLKDSLDVPVINIGPWGREYHQCGERVNRHYAFNLLPELVFKICQRLLKENL</sequence>
<evidence type="ECO:0000313" key="2">
    <source>
        <dbReference type="EMBL" id="SLM18191.1"/>
    </source>
</evidence>
<dbReference type="Pfam" id="PF01546">
    <property type="entry name" value="Peptidase_M20"/>
    <property type="match status" value="1"/>
</dbReference>
<dbReference type="InterPro" id="IPR012166">
    <property type="entry name" value="Uncharacterised_RocB"/>
</dbReference>
<dbReference type="InterPro" id="IPR050072">
    <property type="entry name" value="Peptidase_M20A"/>
</dbReference>
<reference evidence="2" key="1">
    <citation type="submission" date="2017-02" db="EMBL/GenBank/DDBJ databases">
        <authorList>
            <person name="Regsiter A."/>
            <person name="William W."/>
        </authorList>
    </citation>
    <scope>NUCLEOTIDE SEQUENCE</scope>
    <source>
        <strain evidence="2">BdmA 4</strain>
    </source>
</reference>
<dbReference type="PANTHER" id="PTHR43808">
    <property type="entry name" value="ACETYLORNITHINE DEACETYLASE"/>
    <property type="match status" value="1"/>
</dbReference>
<evidence type="ECO:0000256" key="1">
    <source>
        <dbReference type="ARBA" id="ARBA00022801"/>
    </source>
</evidence>
<dbReference type="Gene3D" id="3.40.630.10">
    <property type="entry name" value="Zn peptidases"/>
    <property type="match status" value="1"/>
</dbReference>
<organism evidence="2">
    <name type="scientific">uncultured spirochete</name>
    <dbReference type="NCBI Taxonomy" id="156406"/>
    <lineage>
        <taxon>Bacteria</taxon>
        <taxon>Pseudomonadati</taxon>
        <taxon>Spirochaetota</taxon>
        <taxon>Spirochaetia</taxon>
        <taxon>Spirochaetales</taxon>
        <taxon>environmental samples</taxon>
    </lineage>
</organism>
<name>A0A3P3XPH2_9SPIR</name>
<dbReference type="PIRSF" id="PIRSF010386">
    <property type="entry name" value="RocB"/>
    <property type="match status" value="1"/>
</dbReference>
<dbReference type="EMBL" id="FWDO01000004">
    <property type="protein sequence ID" value="SLM18191.1"/>
    <property type="molecule type" value="Genomic_DNA"/>
</dbReference>
<proteinExistence type="predicted"/>
<dbReference type="InterPro" id="IPR002933">
    <property type="entry name" value="Peptidase_M20"/>
</dbReference>
<dbReference type="SUPFAM" id="SSF53187">
    <property type="entry name" value="Zn-dependent exopeptidases"/>
    <property type="match status" value="1"/>
</dbReference>
<gene>
    <name evidence="2" type="ORF">SPIRO4BDMA_40763</name>
</gene>
<dbReference type="AlphaFoldDB" id="A0A3P3XPH2"/>